<dbReference type="RefSeq" id="WP_068008406.1">
    <property type="nucleotide sequence ID" value="NZ_QQBC01000011.1"/>
</dbReference>
<feature type="chain" id="PRO_5016861859" evidence="2">
    <location>
        <begin position="26"/>
        <end position="114"/>
    </location>
</feature>
<dbReference type="Proteomes" id="UP000254869">
    <property type="component" value="Unassembled WGS sequence"/>
</dbReference>
<dbReference type="EMBL" id="QQBC01000011">
    <property type="protein sequence ID" value="RDI63288.1"/>
    <property type="molecule type" value="Genomic_DNA"/>
</dbReference>
<proteinExistence type="predicted"/>
<dbReference type="AlphaFoldDB" id="A0A370HXP9"/>
<organism evidence="3 4">
    <name type="scientific">Nocardia pseudobrasiliensis</name>
    <dbReference type="NCBI Taxonomy" id="45979"/>
    <lineage>
        <taxon>Bacteria</taxon>
        <taxon>Bacillati</taxon>
        <taxon>Actinomycetota</taxon>
        <taxon>Actinomycetes</taxon>
        <taxon>Mycobacteriales</taxon>
        <taxon>Nocardiaceae</taxon>
        <taxon>Nocardia</taxon>
    </lineage>
</organism>
<evidence type="ECO:0000313" key="4">
    <source>
        <dbReference type="Proteomes" id="UP000254869"/>
    </source>
</evidence>
<reference evidence="3 4" key="1">
    <citation type="submission" date="2018-07" db="EMBL/GenBank/DDBJ databases">
        <title>Genomic Encyclopedia of Type Strains, Phase IV (KMG-IV): sequencing the most valuable type-strain genomes for metagenomic binning, comparative biology and taxonomic classification.</title>
        <authorList>
            <person name="Goeker M."/>
        </authorList>
    </citation>
    <scope>NUCLEOTIDE SEQUENCE [LARGE SCALE GENOMIC DNA]</scope>
    <source>
        <strain evidence="3 4">DSM 44290</strain>
    </source>
</reference>
<comment type="caution">
    <text evidence="3">The sequence shown here is derived from an EMBL/GenBank/DDBJ whole genome shotgun (WGS) entry which is preliminary data.</text>
</comment>
<feature type="signal peptide" evidence="2">
    <location>
        <begin position="1"/>
        <end position="25"/>
    </location>
</feature>
<keyword evidence="4" id="KW-1185">Reference proteome</keyword>
<protein>
    <submittedName>
        <fullName evidence="3">Uncharacterized protein</fullName>
    </submittedName>
</protein>
<evidence type="ECO:0000256" key="2">
    <source>
        <dbReference type="SAM" id="SignalP"/>
    </source>
</evidence>
<name>A0A370HXP9_9NOCA</name>
<gene>
    <name evidence="3" type="ORF">DFR76_111307</name>
</gene>
<feature type="region of interest" description="Disordered" evidence="1">
    <location>
        <begin position="23"/>
        <end position="114"/>
    </location>
</feature>
<accession>A0A370HXP9</accession>
<feature type="compositionally biased region" description="Pro residues" evidence="1">
    <location>
        <begin position="53"/>
        <end position="65"/>
    </location>
</feature>
<sequence>MAGIRIGLAALPLAIALGYSGLAQAEPGPVQPGVTTAPDTEEPAELRAATPQSPAPAPAPRPRPNTPQKTETPPPPPPPRSVRIGEFEAPVPDGVPDSMVQDLQNAINPPTPQP</sequence>
<keyword evidence="2" id="KW-0732">Signal</keyword>
<evidence type="ECO:0000313" key="3">
    <source>
        <dbReference type="EMBL" id="RDI63288.1"/>
    </source>
</evidence>
<evidence type="ECO:0000256" key="1">
    <source>
        <dbReference type="SAM" id="MobiDB-lite"/>
    </source>
</evidence>